<evidence type="ECO:0000256" key="5">
    <source>
        <dbReference type="ARBA" id="ARBA00012060"/>
    </source>
</evidence>
<dbReference type="CDD" id="cd00466">
    <property type="entry name" value="DHQase_II"/>
    <property type="match status" value="1"/>
</dbReference>
<dbReference type="Gene3D" id="3.40.50.9100">
    <property type="entry name" value="Dehydroquinase, class II"/>
    <property type="match status" value="1"/>
</dbReference>
<dbReference type="PANTHER" id="PTHR21272">
    <property type="entry name" value="CATABOLIC 3-DEHYDROQUINASE"/>
    <property type="match status" value="1"/>
</dbReference>
<dbReference type="NCBIfam" id="TIGR01088">
    <property type="entry name" value="aroQ"/>
    <property type="match status" value="1"/>
</dbReference>
<evidence type="ECO:0000256" key="7">
    <source>
        <dbReference type="HAMAP-Rule" id="MF_00169"/>
    </source>
</evidence>
<sequence length="141" mass="15761">MSMQIEIVNGANLNLLGKREPHIYGSETFEAYLEKLREKYPQVEIGYFQSNIEGELINRLHEVGFSAKGIILNAGAYTHTSIALADAIRSIKTPVIEVHISNIFAREPFRHKSYISMVSVGIISGLGLQGYDLAIEYFLNS</sequence>
<dbReference type="SUPFAM" id="SSF52304">
    <property type="entry name" value="Type II 3-dehydroquinate dehydratase"/>
    <property type="match status" value="1"/>
</dbReference>
<dbReference type="Pfam" id="PF01220">
    <property type="entry name" value="DHquinase_II"/>
    <property type="match status" value="1"/>
</dbReference>
<feature type="binding site" evidence="7 9">
    <location>
        <position position="79"/>
    </location>
    <ligand>
        <name>substrate</name>
    </ligand>
</feature>
<dbReference type="HAMAP" id="MF_00169">
    <property type="entry name" value="AroQ"/>
    <property type="match status" value="1"/>
</dbReference>
<feature type="binding site" evidence="7 9">
    <location>
        <begin position="100"/>
        <end position="101"/>
    </location>
    <ligand>
        <name>substrate</name>
    </ligand>
</feature>
<dbReference type="PANTHER" id="PTHR21272:SF3">
    <property type="entry name" value="CATABOLIC 3-DEHYDROQUINASE"/>
    <property type="match status" value="1"/>
</dbReference>
<dbReference type="InterPro" id="IPR001874">
    <property type="entry name" value="DHquinase_II"/>
</dbReference>
<comment type="function">
    <text evidence="7">Catalyzes a trans-dehydration via an enolate intermediate.</text>
</comment>
<dbReference type="GO" id="GO:0003855">
    <property type="term" value="F:3-dehydroquinate dehydratase activity"/>
    <property type="evidence" value="ECO:0007669"/>
    <property type="project" value="UniProtKB-UniRule"/>
</dbReference>
<feature type="binding site" evidence="7 9">
    <location>
        <position position="73"/>
    </location>
    <ligand>
        <name>substrate</name>
    </ligand>
</feature>
<gene>
    <name evidence="7" type="primary">aroQ</name>
    <name evidence="11" type="ORF">Rain11_0149</name>
</gene>
<feature type="active site" description="Proton acceptor" evidence="7 8">
    <location>
        <position position="24"/>
    </location>
</feature>
<comment type="catalytic activity">
    <reaction evidence="1 7">
        <text>3-dehydroquinate = 3-dehydroshikimate + H2O</text>
        <dbReference type="Rhea" id="RHEA:21096"/>
        <dbReference type="ChEBI" id="CHEBI:15377"/>
        <dbReference type="ChEBI" id="CHEBI:16630"/>
        <dbReference type="ChEBI" id="CHEBI:32364"/>
        <dbReference type="EC" id="4.2.1.10"/>
    </reaction>
</comment>
<dbReference type="GO" id="GO:0009423">
    <property type="term" value="P:chorismate biosynthetic process"/>
    <property type="evidence" value="ECO:0007669"/>
    <property type="project" value="UniProtKB-UniRule"/>
</dbReference>
<comment type="pathway">
    <text evidence="2 7">Metabolic intermediate biosynthesis; chorismate biosynthesis; chorismate from D-erythrose 4-phosphate and phosphoenolpyruvate: step 3/7.</text>
</comment>
<comment type="similarity">
    <text evidence="3 7">Belongs to the type-II 3-dehydroquinase family.</text>
</comment>
<evidence type="ECO:0000256" key="10">
    <source>
        <dbReference type="PIRSR" id="PIRSR001399-3"/>
    </source>
</evidence>
<keyword evidence="7" id="KW-0057">Aromatic amino acid biosynthesis</keyword>
<comment type="caution">
    <text evidence="11">The sequence shown here is derived from an EMBL/GenBank/DDBJ whole genome shotgun (WGS) entry which is preliminary data.</text>
</comment>
<dbReference type="NCBIfam" id="NF003806">
    <property type="entry name" value="PRK05395.1-3"/>
    <property type="match status" value="1"/>
</dbReference>
<dbReference type="EMBL" id="NKXO01000002">
    <property type="protein sequence ID" value="PKQ70803.1"/>
    <property type="molecule type" value="Genomic_DNA"/>
</dbReference>
<comment type="subunit">
    <text evidence="4 7">Homododecamer.</text>
</comment>
<feature type="active site" description="Proton donor" evidence="7 8">
    <location>
        <position position="99"/>
    </location>
</feature>
<evidence type="ECO:0000313" key="12">
    <source>
        <dbReference type="Proteomes" id="UP000233387"/>
    </source>
</evidence>
<name>A0A2N3IKR7_9BACT</name>
<evidence type="ECO:0000256" key="3">
    <source>
        <dbReference type="ARBA" id="ARBA00011037"/>
    </source>
</evidence>
<dbReference type="PIRSF" id="PIRSF001399">
    <property type="entry name" value="DHquinase_II"/>
    <property type="match status" value="1"/>
</dbReference>
<accession>A0A2N3IKR7</accession>
<evidence type="ECO:0000256" key="6">
    <source>
        <dbReference type="ARBA" id="ARBA00023239"/>
    </source>
</evidence>
<evidence type="ECO:0000256" key="1">
    <source>
        <dbReference type="ARBA" id="ARBA00001864"/>
    </source>
</evidence>
<evidence type="ECO:0000256" key="9">
    <source>
        <dbReference type="PIRSR" id="PIRSR001399-2"/>
    </source>
</evidence>
<dbReference type="NCBIfam" id="NF003807">
    <property type="entry name" value="PRK05395.1-4"/>
    <property type="match status" value="1"/>
</dbReference>
<dbReference type="Proteomes" id="UP000233387">
    <property type="component" value="Unassembled WGS sequence"/>
</dbReference>
<dbReference type="GO" id="GO:0019631">
    <property type="term" value="P:quinate catabolic process"/>
    <property type="evidence" value="ECO:0007669"/>
    <property type="project" value="TreeGrafter"/>
</dbReference>
<feature type="site" description="Transition state stabilizer" evidence="7 10">
    <location>
        <position position="19"/>
    </location>
</feature>
<dbReference type="InterPro" id="IPR036441">
    <property type="entry name" value="DHquinase_II_sf"/>
</dbReference>
<organism evidence="11 12">
    <name type="scientific">Raineya orbicola</name>
    <dbReference type="NCBI Taxonomy" id="2016530"/>
    <lineage>
        <taxon>Bacteria</taxon>
        <taxon>Pseudomonadati</taxon>
        <taxon>Bacteroidota</taxon>
        <taxon>Cytophagia</taxon>
        <taxon>Cytophagales</taxon>
        <taxon>Raineyaceae</taxon>
        <taxon>Raineya</taxon>
    </lineage>
</organism>
<evidence type="ECO:0000256" key="4">
    <source>
        <dbReference type="ARBA" id="ARBA00011193"/>
    </source>
</evidence>
<evidence type="ECO:0000313" key="11">
    <source>
        <dbReference type="EMBL" id="PKQ70803.1"/>
    </source>
</evidence>
<dbReference type="AlphaFoldDB" id="A0A2N3IKR7"/>
<reference evidence="11 12" key="1">
    <citation type="submission" date="2017-06" db="EMBL/GenBank/DDBJ databases">
        <title>Raineya orbicola gen. nov., sp. nov. a slightly thermophilic bacterium of the phylum Bacteroidetes and the description of Raineyaceae fam. nov.</title>
        <authorList>
            <person name="Albuquerque L."/>
            <person name="Polonia A.R.M."/>
            <person name="Barroso C."/>
            <person name="Froufe H.J.C."/>
            <person name="Lage O."/>
            <person name="Lobo-Da-Cunha A."/>
            <person name="Egas C."/>
            <person name="Da Costa M.S."/>
        </authorList>
    </citation>
    <scope>NUCLEOTIDE SEQUENCE [LARGE SCALE GENOMIC DNA]</scope>
    <source>
        <strain evidence="11 12">SPSPC-11</strain>
    </source>
</reference>
<evidence type="ECO:0000256" key="8">
    <source>
        <dbReference type="PIRSR" id="PIRSR001399-1"/>
    </source>
</evidence>
<keyword evidence="6 7" id="KW-0456">Lyase</keyword>
<proteinExistence type="inferred from homology"/>
<dbReference type="GO" id="GO:0009073">
    <property type="term" value="P:aromatic amino acid family biosynthetic process"/>
    <property type="evidence" value="ECO:0007669"/>
    <property type="project" value="UniProtKB-KW"/>
</dbReference>
<dbReference type="UniPathway" id="UPA00053">
    <property type="reaction ID" value="UER00086"/>
</dbReference>
<evidence type="ECO:0000256" key="2">
    <source>
        <dbReference type="ARBA" id="ARBA00004902"/>
    </source>
</evidence>
<feature type="binding site" evidence="7 9">
    <location>
        <position position="110"/>
    </location>
    <ligand>
        <name>substrate</name>
    </ligand>
</feature>
<keyword evidence="12" id="KW-1185">Reference proteome</keyword>
<dbReference type="NCBIfam" id="NF003805">
    <property type="entry name" value="PRK05395.1-2"/>
    <property type="match status" value="1"/>
</dbReference>
<protein>
    <recommendedName>
        <fullName evidence="5 7">3-dehydroquinate dehydratase</fullName>
        <shortName evidence="7">3-dehydroquinase</shortName>
        <ecNumber evidence="5 7">4.2.1.10</ecNumber>
    </recommendedName>
    <alternativeName>
        <fullName evidence="7">Type II DHQase</fullName>
    </alternativeName>
</protein>
<dbReference type="GO" id="GO:0008652">
    <property type="term" value="P:amino acid biosynthetic process"/>
    <property type="evidence" value="ECO:0007669"/>
    <property type="project" value="UniProtKB-KW"/>
</dbReference>
<dbReference type="EC" id="4.2.1.10" evidence="5 7"/>
<feature type="binding site" evidence="7 9">
    <location>
        <position position="86"/>
    </location>
    <ligand>
        <name>substrate</name>
    </ligand>
</feature>
<keyword evidence="7" id="KW-0028">Amino-acid biosynthesis</keyword>